<evidence type="ECO:0000256" key="4">
    <source>
        <dbReference type="ARBA" id="ARBA00012744"/>
    </source>
</evidence>
<dbReference type="EMBL" id="KV418174">
    <property type="protein sequence ID" value="KZP03076.1"/>
    <property type="molecule type" value="Genomic_DNA"/>
</dbReference>
<dbReference type="OrthoDB" id="416222at2759"/>
<name>A0A167TLY9_9AGAM</name>
<keyword evidence="7" id="KW-0119">Carbohydrate metabolism</keyword>
<evidence type="ECO:0000256" key="6">
    <source>
        <dbReference type="ARBA" id="ARBA00023001"/>
    </source>
</evidence>
<comment type="catalytic activity">
    <reaction evidence="1">
        <text>Hydrolysis of terminal, non-reducing beta-D-glucosyl residues with release of beta-D-glucose.</text>
        <dbReference type="EC" id="3.2.1.21"/>
    </reaction>
</comment>
<evidence type="ECO:0000256" key="1">
    <source>
        <dbReference type="ARBA" id="ARBA00000448"/>
    </source>
</evidence>
<dbReference type="GO" id="GO:0008422">
    <property type="term" value="F:beta-glucosidase activity"/>
    <property type="evidence" value="ECO:0007669"/>
    <property type="project" value="UniProtKB-EC"/>
</dbReference>
<keyword evidence="11" id="KW-1185">Reference proteome</keyword>
<evidence type="ECO:0000256" key="2">
    <source>
        <dbReference type="ARBA" id="ARBA00004987"/>
    </source>
</evidence>
<dbReference type="STRING" id="436010.A0A167TLY9"/>
<dbReference type="Gene3D" id="3.40.50.1700">
    <property type="entry name" value="Glycoside hydrolase family 3 C-terminal domain"/>
    <property type="match status" value="1"/>
</dbReference>
<keyword evidence="6" id="KW-0136">Cellulose degradation</keyword>
<keyword evidence="9" id="KW-0624">Polysaccharide degradation</keyword>
<accession>A0A167TLY9</accession>
<dbReference type="InterPro" id="IPR036881">
    <property type="entry name" value="Glyco_hydro_3_C_sf"/>
</dbReference>
<dbReference type="Gene3D" id="3.20.20.300">
    <property type="entry name" value="Glycoside hydrolase, family 3, N-terminal domain"/>
    <property type="match status" value="1"/>
</dbReference>
<evidence type="ECO:0000256" key="3">
    <source>
        <dbReference type="ARBA" id="ARBA00005336"/>
    </source>
</evidence>
<evidence type="ECO:0000313" key="10">
    <source>
        <dbReference type="EMBL" id="KZP03076.1"/>
    </source>
</evidence>
<dbReference type="PANTHER" id="PTHR42715:SF2">
    <property type="entry name" value="BETA-GLUCOSIDASE F-RELATED"/>
    <property type="match status" value="1"/>
</dbReference>
<evidence type="ECO:0000313" key="11">
    <source>
        <dbReference type="Proteomes" id="UP000076532"/>
    </source>
</evidence>
<sequence>MAVCGERECGVGSVLCAFNGVNGKSCENRHWLHAVLKEELDFQGLMVSNWAAVTSLYASVMNDADVNRPGFVAYGDSNDPDLATANNSYWGARLGAAVLSGIIPKSRFETTVTCIMAAYYYRGARMRGSRRRTLTITRRTHYEGERVNEHVNVMGNRSVLIGEVGAASTVLLKNLNSTLSIDFSISQEPCDRALQRGSECGLPELVRGLQVRLGHVRDARLLFTTAKKRSDHASDILHSVSNTSYAYIPEIDYTEKLELDYKSFDAKNITPPYEFGHRCATTSPNTVLILSRPCFNHGRLMDFVPTVHALSARSPDTLTIWTRCTSSPKGTRSASISKRTTYSMAIT</sequence>
<proteinExistence type="inferred from homology"/>
<comment type="similarity">
    <text evidence="3">Belongs to the glycosyl hydrolase 3 family.</text>
</comment>
<keyword evidence="5 10" id="KW-0378">Hydrolase</keyword>
<dbReference type="InterPro" id="IPR017853">
    <property type="entry name" value="GH"/>
</dbReference>
<reference evidence="10 11" key="1">
    <citation type="journal article" date="2016" name="Mol. Biol. Evol.">
        <title>Comparative Genomics of Early-Diverging Mushroom-Forming Fungi Provides Insights into the Origins of Lignocellulose Decay Capabilities.</title>
        <authorList>
            <person name="Nagy L.G."/>
            <person name="Riley R."/>
            <person name="Tritt A."/>
            <person name="Adam C."/>
            <person name="Daum C."/>
            <person name="Floudas D."/>
            <person name="Sun H."/>
            <person name="Yadav J.S."/>
            <person name="Pangilinan J."/>
            <person name="Larsson K.H."/>
            <person name="Matsuura K."/>
            <person name="Barry K."/>
            <person name="Labutti K."/>
            <person name="Kuo R."/>
            <person name="Ohm R.A."/>
            <person name="Bhattacharya S.S."/>
            <person name="Shirouzu T."/>
            <person name="Yoshinaga Y."/>
            <person name="Martin F.M."/>
            <person name="Grigoriev I.V."/>
            <person name="Hibbett D.S."/>
        </authorList>
    </citation>
    <scope>NUCLEOTIDE SEQUENCE [LARGE SCALE GENOMIC DNA]</scope>
    <source>
        <strain evidence="10 11">CBS 109695</strain>
    </source>
</reference>
<dbReference type="Proteomes" id="UP000076532">
    <property type="component" value="Unassembled WGS sequence"/>
</dbReference>
<comment type="pathway">
    <text evidence="2">Glycan metabolism; cellulose degradation.</text>
</comment>
<dbReference type="GO" id="GO:0030245">
    <property type="term" value="P:cellulose catabolic process"/>
    <property type="evidence" value="ECO:0007669"/>
    <property type="project" value="UniProtKB-KW"/>
</dbReference>
<evidence type="ECO:0000256" key="7">
    <source>
        <dbReference type="ARBA" id="ARBA00023277"/>
    </source>
</evidence>
<organism evidence="10 11">
    <name type="scientific">Athelia psychrophila</name>
    <dbReference type="NCBI Taxonomy" id="1759441"/>
    <lineage>
        <taxon>Eukaryota</taxon>
        <taxon>Fungi</taxon>
        <taxon>Dikarya</taxon>
        <taxon>Basidiomycota</taxon>
        <taxon>Agaricomycotina</taxon>
        <taxon>Agaricomycetes</taxon>
        <taxon>Agaricomycetidae</taxon>
        <taxon>Atheliales</taxon>
        <taxon>Atheliaceae</taxon>
        <taxon>Athelia</taxon>
    </lineage>
</organism>
<keyword evidence="8" id="KW-0326">Glycosidase</keyword>
<dbReference type="PANTHER" id="PTHR42715">
    <property type="entry name" value="BETA-GLUCOSIDASE"/>
    <property type="match status" value="1"/>
</dbReference>
<gene>
    <name evidence="10" type="ORF">FIBSPDRAFT_879753</name>
</gene>
<evidence type="ECO:0000256" key="8">
    <source>
        <dbReference type="ARBA" id="ARBA00023295"/>
    </source>
</evidence>
<protein>
    <recommendedName>
        <fullName evidence="4">beta-glucosidase</fullName>
        <ecNumber evidence="4">3.2.1.21</ecNumber>
    </recommendedName>
</protein>
<evidence type="ECO:0000256" key="5">
    <source>
        <dbReference type="ARBA" id="ARBA00022801"/>
    </source>
</evidence>
<evidence type="ECO:0000256" key="9">
    <source>
        <dbReference type="ARBA" id="ARBA00023326"/>
    </source>
</evidence>
<dbReference type="EC" id="3.2.1.21" evidence="4"/>
<dbReference type="InterPro" id="IPR050288">
    <property type="entry name" value="Cellulose_deg_GH3"/>
</dbReference>
<dbReference type="InterPro" id="IPR036962">
    <property type="entry name" value="Glyco_hydro_3_N_sf"/>
</dbReference>
<dbReference type="SUPFAM" id="SSF51445">
    <property type="entry name" value="(Trans)glycosidases"/>
    <property type="match status" value="1"/>
</dbReference>
<dbReference type="AlphaFoldDB" id="A0A167TLY9"/>